<accession>A0A502DTE6</accession>
<sequence>MPGDATMSAGRDRRLRVEADKLEAFCLLVRAASAAADQAAFAEVSRAAAIALRARFGGGTITSAFAWLSGPAAQDALASVRAGDVELQGALSLIELEQAVALAKEAETLQR</sequence>
<dbReference type="Proteomes" id="UP000319212">
    <property type="component" value="Unassembled WGS sequence"/>
</dbReference>
<dbReference type="EMBL" id="RCZI01000002">
    <property type="protein sequence ID" value="TPG28678.1"/>
    <property type="molecule type" value="Genomic_DNA"/>
</dbReference>
<reference evidence="1 2" key="1">
    <citation type="journal article" date="2019" name="Environ. Microbiol.">
        <title>Species interactions and distinct microbial communities in high Arctic permafrost affected cryosols are associated with the CH4 and CO2 gas fluxes.</title>
        <authorList>
            <person name="Altshuler I."/>
            <person name="Hamel J."/>
            <person name="Turney S."/>
            <person name="Magnuson E."/>
            <person name="Levesque R."/>
            <person name="Greer C."/>
            <person name="Whyte L.G."/>
        </authorList>
    </citation>
    <scope>NUCLEOTIDE SEQUENCE [LARGE SCALE GENOMIC DNA]</scope>
    <source>
        <strain evidence="1 2">S06.C</strain>
    </source>
</reference>
<name>A0A502DTE6_9BURK</name>
<gene>
    <name evidence="1" type="ORF">EAH82_07750</name>
</gene>
<protein>
    <recommendedName>
        <fullName evidence="3">DUF222 domain-containing protein</fullName>
    </recommendedName>
</protein>
<evidence type="ECO:0000313" key="1">
    <source>
        <dbReference type="EMBL" id="TPG28678.1"/>
    </source>
</evidence>
<evidence type="ECO:0008006" key="3">
    <source>
        <dbReference type="Google" id="ProtNLM"/>
    </source>
</evidence>
<organism evidence="1 2">
    <name type="scientific">Variovorax guangxiensis</name>
    <dbReference type="NCBI Taxonomy" id="1775474"/>
    <lineage>
        <taxon>Bacteria</taxon>
        <taxon>Pseudomonadati</taxon>
        <taxon>Pseudomonadota</taxon>
        <taxon>Betaproteobacteria</taxon>
        <taxon>Burkholderiales</taxon>
        <taxon>Comamonadaceae</taxon>
        <taxon>Variovorax</taxon>
    </lineage>
</organism>
<dbReference type="AlphaFoldDB" id="A0A502DTE6"/>
<evidence type="ECO:0000313" key="2">
    <source>
        <dbReference type="Proteomes" id="UP000319212"/>
    </source>
</evidence>
<comment type="caution">
    <text evidence="1">The sequence shown here is derived from an EMBL/GenBank/DDBJ whole genome shotgun (WGS) entry which is preliminary data.</text>
</comment>
<proteinExistence type="predicted"/>